<comment type="caution">
    <text evidence="1">The sequence shown here is derived from an EMBL/GenBank/DDBJ whole genome shotgun (WGS) entry which is preliminary data.</text>
</comment>
<evidence type="ECO:0000313" key="1">
    <source>
        <dbReference type="EMBL" id="KKR04507.1"/>
    </source>
</evidence>
<dbReference type="AlphaFoldDB" id="A0A0G0QS95"/>
<accession>A0A0G0QS95</accession>
<organism evidence="1 2">
    <name type="scientific">Candidatus Uhrbacteria bacterium GW2011_GWF2_39_13</name>
    <dbReference type="NCBI Taxonomy" id="1618995"/>
    <lineage>
        <taxon>Bacteria</taxon>
        <taxon>Candidatus Uhriibacteriota</taxon>
    </lineage>
</organism>
<name>A0A0G0QS95_9BACT</name>
<dbReference type="EMBL" id="LBWG01000006">
    <property type="protein sequence ID" value="KKR04507.1"/>
    <property type="molecule type" value="Genomic_DNA"/>
</dbReference>
<dbReference type="Proteomes" id="UP000033935">
    <property type="component" value="Unassembled WGS sequence"/>
</dbReference>
<gene>
    <name evidence="1" type="ORF">UT30_C0006G0001</name>
</gene>
<sequence>MYERYRFSWPDLECPNIVTRDLTILRKGKKKISVKLTGVKLRELIPYCLYEVPESAHEQAGAIPELRPGRILSRNLKISEEMYGGSVEEEMEQCFISYDGVYKARRGLSHIERRYVSTEIPDLRRWSATLDSLTRSSWGLEKSNQEARQALVSMSAHAAIEHGRVIDSHKVSARERTVQAGTLEDSHGRFNSGRIPLICFAGEKKLRKRTQIVRGIGRKMSFREVVLEQMIDALRNICTGVCRSQEYRLRSGWFAQSPDRTPRQVRQEADRLIQEARRLRQMVTRPFARSFNRCAVDLEAAAALLQEAANNRRSEPISQAKEKIGQVYRAMKELECHWRLEEVLFEVSILRESKQFVSALQQRIWHRTLQSVYRQLTGMEPLTGKHLEHGFKRPVLQRVVPHIQLADKSLMQDLPDLTGVYKELKIACDPI</sequence>
<protein>
    <submittedName>
        <fullName evidence="1">Uncharacterized protein</fullName>
    </submittedName>
</protein>
<proteinExistence type="predicted"/>
<evidence type="ECO:0000313" key="2">
    <source>
        <dbReference type="Proteomes" id="UP000033935"/>
    </source>
</evidence>
<reference evidence="1 2" key="1">
    <citation type="journal article" date="2015" name="Nature">
        <title>rRNA introns, odd ribosomes, and small enigmatic genomes across a large radiation of phyla.</title>
        <authorList>
            <person name="Brown C.T."/>
            <person name="Hug L.A."/>
            <person name="Thomas B.C."/>
            <person name="Sharon I."/>
            <person name="Castelle C.J."/>
            <person name="Singh A."/>
            <person name="Wilkins M.J."/>
            <person name="Williams K.H."/>
            <person name="Banfield J.F."/>
        </authorList>
    </citation>
    <scope>NUCLEOTIDE SEQUENCE [LARGE SCALE GENOMIC DNA]</scope>
</reference>